<keyword evidence="1" id="KW-0723">Serine/threonine-protein kinase</keyword>
<dbReference type="GO" id="GO:0005886">
    <property type="term" value="C:plasma membrane"/>
    <property type="evidence" value="ECO:0007669"/>
    <property type="project" value="TreeGrafter"/>
</dbReference>
<evidence type="ECO:0000313" key="7">
    <source>
        <dbReference type="EMBL" id="PWA61240.1"/>
    </source>
</evidence>
<sequence length="351" mass="40075">MSTSITQFNHLRIPLEEILKATNNFSDKNIIGKGDFGYVYKGQLLHSGELINVSARRLDRSQGQGGVEFWTEISVLSTLEHPNIVSLIGFCDEKGEKIIINRHEAKGSLCMYLDDPNLTWEQRVRISIGAARAISYIHDEEGRNCSIIHRNINSSTILLDENFEAKLSGFEFSIKDSVDRMERYISSEVILTQGYMDPETIKSGDVTQKSDIYSFGVVLCEIMCGRKAFLPDESEDKKFLAPLVRFHDENETLQDIIHPDIWNQVTSGSIKLFAMSACKCISKDRLQRLDINMHLHWLQRLHKNVPLLYYVETLGKLPQSAQDIYNVRPPGLSLSFQSYMYVCCIHLSLIF</sequence>
<dbReference type="Gene3D" id="3.30.200.20">
    <property type="entry name" value="Phosphorylase Kinase, domain 1"/>
    <property type="match status" value="1"/>
</dbReference>
<keyword evidence="5" id="KW-0067">ATP-binding</keyword>
<keyword evidence="7" id="KW-0430">Lectin</keyword>
<dbReference type="FunFam" id="3.30.200.20:FF:000039">
    <property type="entry name" value="receptor-like protein kinase FERONIA"/>
    <property type="match status" value="1"/>
</dbReference>
<dbReference type="EMBL" id="PKPP01005152">
    <property type="protein sequence ID" value="PWA61240.1"/>
    <property type="molecule type" value="Genomic_DNA"/>
</dbReference>
<dbReference type="Proteomes" id="UP000245207">
    <property type="component" value="Unassembled WGS sequence"/>
</dbReference>
<proteinExistence type="predicted"/>
<evidence type="ECO:0000256" key="2">
    <source>
        <dbReference type="ARBA" id="ARBA00022679"/>
    </source>
</evidence>
<keyword evidence="2" id="KW-0808">Transferase</keyword>
<dbReference type="InterPro" id="IPR000719">
    <property type="entry name" value="Prot_kinase_dom"/>
</dbReference>
<protein>
    <submittedName>
        <fullName evidence="7">Protein kinase-like domain, Concanavalin A-like lectin/glucanase domain protein</fullName>
    </submittedName>
</protein>
<keyword evidence="8" id="KW-1185">Reference proteome</keyword>
<dbReference type="GO" id="GO:0009506">
    <property type="term" value="C:plasmodesma"/>
    <property type="evidence" value="ECO:0007669"/>
    <property type="project" value="TreeGrafter"/>
</dbReference>
<dbReference type="GO" id="GO:0005524">
    <property type="term" value="F:ATP binding"/>
    <property type="evidence" value="ECO:0007669"/>
    <property type="project" value="UniProtKB-KW"/>
</dbReference>
<evidence type="ECO:0000256" key="3">
    <source>
        <dbReference type="ARBA" id="ARBA00022741"/>
    </source>
</evidence>
<dbReference type="PANTHER" id="PTHR27003">
    <property type="entry name" value="OS07G0166700 PROTEIN"/>
    <property type="match status" value="1"/>
</dbReference>
<dbReference type="InterPro" id="IPR011009">
    <property type="entry name" value="Kinase-like_dom_sf"/>
</dbReference>
<gene>
    <name evidence="7" type="ORF">CTI12_AA374750</name>
</gene>
<name>A0A2U1MIZ4_ARTAN</name>
<keyword evidence="3" id="KW-0547">Nucleotide-binding</keyword>
<dbReference type="AlphaFoldDB" id="A0A2U1MIZ4"/>
<dbReference type="GO" id="GO:0030246">
    <property type="term" value="F:carbohydrate binding"/>
    <property type="evidence" value="ECO:0007669"/>
    <property type="project" value="UniProtKB-KW"/>
</dbReference>
<evidence type="ECO:0000256" key="1">
    <source>
        <dbReference type="ARBA" id="ARBA00022527"/>
    </source>
</evidence>
<accession>A0A2U1MIZ4</accession>
<dbReference type="PANTHER" id="PTHR27003:SF383">
    <property type="entry name" value="TYROSINE-PROTEIN KINASE, NON-RECEPTOR JAK_TYK2-RELATED"/>
    <property type="match status" value="1"/>
</dbReference>
<dbReference type="OrthoDB" id="1658195at2759"/>
<dbReference type="STRING" id="35608.A0A2U1MIZ4"/>
<reference evidence="7 8" key="1">
    <citation type="journal article" date="2018" name="Mol. Plant">
        <title>The genome of Artemisia annua provides insight into the evolution of Asteraceae family and artemisinin biosynthesis.</title>
        <authorList>
            <person name="Shen Q."/>
            <person name="Zhang L."/>
            <person name="Liao Z."/>
            <person name="Wang S."/>
            <person name="Yan T."/>
            <person name="Shi P."/>
            <person name="Liu M."/>
            <person name="Fu X."/>
            <person name="Pan Q."/>
            <person name="Wang Y."/>
            <person name="Lv Z."/>
            <person name="Lu X."/>
            <person name="Zhang F."/>
            <person name="Jiang W."/>
            <person name="Ma Y."/>
            <person name="Chen M."/>
            <person name="Hao X."/>
            <person name="Li L."/>
            <person name="Tang Y."/>
            <person name="Lv G."/>
            <person name="Zhou Y."/>
            <person name="Sun X."/>
            <person name="Brodelius P.E."/>
            <person name="Rose J.K.C."/>
            <person name="Tang K."/>
        </authorList>
    </citation>
    <scope>NUCLEOTIDE SEQUENCE [LARGE SCALE GENOMIC DNA]</scope>
    <source>
        <strain evidence="8">cv. Huhao1</strain>
        <tissue evidence="7">Leaf</tissue>
    </source>
</reference>
<comment type="caution">
    <text evidence="7">The sequence shown here is derived from an EMBL/GenBank/DDBJ whole genome shotgun (WGS) entry which is preliminary data.</text>
</comment>
<dbReference type="InterPro" id="IPR045272">
    <property type="entry name" value="ANXUR1/2-like"/>
</dbReference>
<dbReference type="Pfam" id="PF07714">
    <property type="entry name" value="PK_Tyr_Ser-Thr"/>
    <property type="match status" value="1"/>
</dbReference>
<evidence type="ECO:0000256" key="4">
    <source>
        <dbReference type="ARBA" id="ARBA00022777"/>
    </source>
</evidence>
<dbReference type="GO" id="GO:0004674">
    <property type="term" value="F:protein serine/threonine kinase activity"/>
    <property type="evidence" value="ECO:0007669"/>
    <property type="project" value="UniProtKB-KW"/>
</dbReference>
<dbReference type="PROSITE" id="PS50011">
    <property type="entry name" value="PROTEIN_KINASE_DOM"/>
    <property type="match status" value="1"/>
</dbReference>
<dbReference type="SUPFAM" id="SSF56112">
    <property type="entry name" value="Protein kinase-like (PK-like)"/>
    <property type="match status" value="1"/>
</dbReference>
<dbReference type="GO" id="GO:0004714">
    <property type="term" value="F:transmembrane receptor protein tyrosine kinase activity"/>
    <property type="evidence" value="ECO:0007669"/>
    <property type="project" value="InterPro"/>
</dbReference>
<feature type="domain" description="Protein kinase" evidence="6">
    <location>
        <begin position="25"/>
        <end position="305"/>
    </location>
</feature>
<evidence type="ECO:0000313" key="8">
    <source>
        <dbReference type="Proteomes" id="UP000245207"/>
    </source>
</evidence>
<evidence type="ECO:0000259" key="6">
    <source>
        <dbReference type="PROSITE" id="PS50011"/>
    </source>
</evidence>
<dbReference type="InterPro" id="IPR001245">
    <property type="entry name" value="Ser-Thr/Tyr_kinase_cat_dom"/>
</dbReference>
<evidence type="ECO:0000256" key="5">
    <source>
        <dbReference type="ARBA" id="ARBA00022840"/>
    </source>
</evidence>
<dbReference type="Gene3D" id="1.10.510.10">
    <property type="entry name" value="Transferase(Phosphotransferase) domain 1"/>
    <property type="match status" value="1"/>
</dbReference>
<keyword evidence="4 7" id="KW-0418">Kinase</keyword>
<organism evidence="7 8">
    <name type="scientific">Artemisia annua</name>
    <name type="common">Sweet wormwood</name>
    <dbReference type="NCBI Taxonomy" id="35608"/>
    <lineage>
        <taxon>Eukaryota</taxon>
        <taxon>Viridiplantae</taxon>
        <taxon>Streptophyta</taxon>
        <taxon>Embryophyta</taxon>
        <taxon>Tracheophyta</taxon>
        <taxon>Spermatophyta</taxon>
        <taxon>Magnoliopsida</taxon>
        <taxon>eudicotyledons</taxon>
        <taxon>Gunneridae</taxon>
        <taxon>Pentapetalae</taxon>
        <taxon>asterids</taxon>
        <taxon>campanulids</taxon>
        <taxon>Asterales</taxon>
        <taxon>Asteraceae</taxon>
        <taxon>Asteroideae</taxon>
        <taxon>Anthemideae</taxon>
        <taxon>Artemisiinae</taxon>
        <taxon>Artemisia</taxon>
    </lineage>
</organism>